<comment type="caution">
    <text evidence="1">The sequence shown here is derived from an EMBL/GenBank/DDBJ whole genome shotgun (WGS) entry which is preliminary data.</text>
</comment>
<dbReference type="AlphaFoldDB" id="A0ABD3NKT0"/>
<sequence>MNLTASFIKKASNISDSTKLASTICIADLAKPSYERDDILSHSLALTDHIFGLYAVELWRYDEGNGNLVNVPLGPDEETGGGSCSLLIKRMTQEADPSNAYSTPEVIKAYLRLTDPSCNDFLPATAIDVGVGLPGVLWSESASSKGINGSTQRHSVSSKRHLTQSGAILSTHGGHGCEVSWRNVDELAKDPDQPYEERLQSLATAGSSWPQEFHLTLMDSWHCNLLWQSSRGGREDQ</sequence>
<keyword evidence="2" id="KW-1185">Reference proteome</keyword>
<evidence type="ECO:0000313" key="1">
    <source>
        <dbReference type="EMBL" id="KAL3776508.1"/>
    </source>
</evidence>
<accession>A0ABD3NKT0</accession>
<organism evidence="1 2">
    <name type="scientific">Cyclotella atomus</name>
    <dbReference type="NCBI Taxonomy" id="382360"/>
    <lineage>
        <taxon>Eukaryota</taxon>
        <taxon>Sar</taxon>
        <taxon>Stramenopiles</taxon>
        <taxon>Ochrophyta</taxon>
        <taxon>Bacillariophyta</taxon>
        <taxon>Coscinodiscophyceae</taxon>
        <taxon>Thalassiosirophycidae</taxon>
        <taxon>Stephanodiscales</taxon>
        <taxon>Stephanodiscaceae</taxon>
        <taxon>Cyclotella</taxon>
    </lineage>
</organism>
<gene>
    <name evidence="1" type="ORF">ACHAWO_001031</name>
</gene>
<reference evidence="1 2" key="1">
    <citation type="submission" date="2024-10" db="EMBL/GenBank/DDBJ databases">
        <title>Updated reference genomes for cyclostephanoid diatoms.</title>
        <authorList>
            <person name="Roberts W.R."/>
            <person name="Alverson A.J."/>
        </authorList>
    </citation>
    <scope>NUCLEOTIDE SEQUENCE [LARGE SCALE GENOMIC DNA]</scope>
    <source>
        <strain evidence="1 2">AJA010-31</strain>
    </source>
</reference>
<proteinExistence type="predicted"/>
<name>A0ABD3NKT0_9STRA</name>
<protein>
    <submittedName>
        <fullName evidence="1">Uncharacterized protein</fullName>
    </submittedName>
</protein>
<dbReference type="Proteomes" id="UP001530400">
    <property type="component" value="Unassembled WGS sequence"/>
</dbReference>
<dbReference type="EMBL" id="JALLPJ020001096">
    <property type="protein sequence ID" value="KAL3776508.1"/>
    <property type="molecule type" value="Genomic_DNA"/>
</dbReference>
<evidence type="ECO:0000313" key="2">
    <source>
        <dbReference type="Proteomes" id="UP001530400"/>
    </source>
</evidence>